<dbReference type="STRING" id="1314781.A0A165JHC2"/>
<keyword evidence="9" id="KW-1185">Reference proteome</keyword>
<feature type="transmembrane region" description="Helical" evidence="7">
    <location>
        <begin position="54"/>
        <end position="73"/>
    </location>
</feature>
<evidence type="ECO:0000256" key="2">
    <source>
        <dbReference type="ARBA" id="ARBA00005587"/>
    </source>
</evidence>
<dbReference type="PANTHER" id="PTHR31123">
    <property type="entry name" value="ACCUMULATION OF DYADS PROTEIN 2-RELATED"/>
    <property type="match status" value="1"/>
</dbReference>
<dbReference type="GO" id="GO:0015123">
    <property type="term" value="F:acetate transmembrane transporter activity"/>
    <property type="evidence" value="ECO:0007669"/>
    <property type="project" value="TreeGrafter"/>
</dbReference>
<evidence type="ECO:0000313" key="8">
    <source>
        <dbReference type="EMBL" id="KZV94847.1"/>
    </source>
</evidence>
<evidence type="ECO:0008006" key="10">
    <source>
        <dbReference type="Google" id="ProtNLM"/>
    </source>
</evidence>
<evidence type="ECO:0000256" key="6">
    <source>
        <dbReference type="SAM" id="MobiDB-lite"/>
    </source>
</evidence>
<keyword evidence="4 7" id="KW-1133">Transmembrane helix</keyword>
<dbReference type="OrthoDB" id="3648309at2759"/>
<evidence type="ECO:0000256" key="7">
    <source>
        <dbReference type="SAM" id="Phobius"/>
    </source>
</evidence>
<organism evidence="8 9">
    <name type="scientific">Exidia glandulosa HHB12029</name>
    <dbReference type="NCBI Taxonomy" id="1314781"/>
    <lineage>
        <taxon>Eukaryota</taxon>
        <taxon>Fungi</taxon>
        <taxon>Dikarya</taxon>
        <taxon>Basidiomycota</taxon>
        <taxon>Agaricomycotina</taxon>
        <taxon>Agaricomycetes</taxon>
        <taxon>Auriculariales</taxon>
        <taxon>Exidiaceae</taxon>
        <taxon>Exidia</taxon>
    </lineage>
</organism>
<feature type="transmembrane region" description="Helical" evidence="7">
    <location>
        <begin position="175"/>
        <end position="194"/>
    </location>
</feature>
<dbReference type="AlphaFoldDB" id="A0A165JHC2"/>
<proteinExistence type="inferred from homology"/>
<accession>A0A165JHC2</accession>
<dbReference type="GO" id="GO:0005886">
    <property type="term" value="C:plasma membrane"/>
    <property type="evidence" value="ECO:0007669"/>
    <property type="project" value="TreeGrafter"/>
</dbReference>
<sequence>MSEVKVHDTVHEEFSSAANTNDPEIGLHRQMTTVTLSPEQFEALYLQPKGSRQGLIGGFANPTALGVSSFLLAQTPLAMDLMGFRGATSASAVAQLGSYYACAGIGLYIAALLEWVAGNTFPMVVFGSFGGFWLSYAITISPSMAIAASFAPGGMSDVVAANAAGQASSAYNSGLGLYFLTWGILCALYTVVALRTNVPFVIVFLSLTISFPLVAAGYFQTGMGNTDAASRLFVAGGVFAFVVSVAGFYIDVHLLLAAVDFPFNIPIFDLSAVVRGRTSRKEVRKRD</sequence>
<keyword evidence="5 7" id="KW-0472">Membrane</keyword>
<evidence type="ECO:0000256" key="5">
    <source>
        <dbReference type="ARBA" id="ARBA00023136"/>
    </source>
</evidence>
<dbReference type="Pfam" id="PF01184">
    <property type="entry name" value="Gpr1_Fun34_YaaH"/>
    <property type="match status" value="1"/>
</dbReference>
<dbReference type="EMBL" id="KV425966">
    <property type="protein sequence ID" value="KZV94847.1"/>
    <property type="molecule type" value="Genomic_DNA"/>
</dbReference>
<feature type="transmembrane region" description="Helical" evidence="7">
    <location>
        <begin position="231"/>
        <end position="250"/>
    </location>
</feature>
<gene>
    <name evidence="8" type="ORF">EXIGLDRAFT_834682</name>
</gene>
<dbReference type="PANTHER" id="PTHR31123:SF4">
    <property type="entry name" value="PROTEIN ALCS"/>
    <property type="match status" value="1"/>
</dbReference>
<dbReference type="InterPro" id="IPR051633">
    <property type="entry name" value="AceTr"/>
</dbReference>
<feature type="transmembrane region" description="Helical" evidence="7">
    <location>
        <begin position="120"/>
        <end position="138"/>
    </location>
</feature>
<comment type="similarity">
    <text evidence="2">Belongs to the acetate uptake transporter (AceTr) (TC 2.A.96) family.</text>
</comment>
<evidence type="ECO:0000313" key="9">
    <source>
        <dbReference type="Proteomes" id="UP000077266"/>
    </source>
</evidence>
<comment type="subcellular location">
    <subcellularLocation>
        <location evidence="1">Membrane</location>
        <topology evidence="1">Multi-pass membrane protein</topology>
    </subcellularLocation>
</comment>
<evidence type="ECO:0000256" key="3">
    <source>
        <dbReference type="ARBA" id="ARBA00022692"/>
    </source>
</evidence>
<dbReference type="InterPro" id="IPR000791">
    <property type="entry name" value="Gpr1/Fun34/SatP-like"/>
</dbReference>
<reference evidence="8 9" key="1">
    <citation type="journal article" date="2016" name="Mol. Biol. Evol.">
        <title>Comparative Genomics of Early-Diverging Mushroom-Forming Fungi Provides Insights into the Origins of Lignocellulose Decay Capabilities.</title>
        <authorList>
            <person name="Nagy L.G."/>
            <person name="Riley R."/>
            <person name="Tritt A."/>
            <person name="Adam C."/>
            <person name="Daum C."/>
            <person name="Floudas D."/>
            <person name="Sun H."/>
            <person name="Yadav J.S."/>
            <person name="Pangilinan J."/>
            <person name="Larsson K.H."/>
            <person name="Matsuura K."/>
            <person name="Barry K."/>
            <person name="Labutti K."/>
            <person name="Kuo R."/>
            <person name="Ohm R.A."/>
            <person name="Bhattacharya S.S."/>
            <person name="Shirouzu T."/>
            <person name="Yoshinaga Y."/>
            <person name="Martin F.M."/>
            <person name="Grigoriev I.V."/>
            <person name="Hibbett D.S."/>
        </authorList>
    </citation>
    <scope>NUCLEOTIDE SEQUENCE [LARGE SCALE GENOMIC DNA]</scope>
    <source>
        <strain evidence="8 9">HHB12029</strain>
    </source>
</reference>
<dbReference type="InParanoid" id="A0A165JHC2"/>
<evidence type="ECO:0000256" key="1">
    <source>
        <dbReference type="ARBA" id="ARBA00004141"/>
    </source>
</evidence>
<feature type="transmembrane region" description="Helical" evidence="7">
    <location>
        <begin position="93"/>
        <end position="113"/>
    </location>
</feature>
<keyword evidence="3 7" id="KW-0812">Transmembrane</keyword>
<feature type="compositionally biased region" description="Basic and acidic residues" evidence="6">
    <location>
        <begin position="1"/>
        <end position="14"/>
    </location>
</feature>
<dbReference type="Proteomes" id="UP000077266">
    <property type="component" value="Unassembled WGS sequence"/>
</dbReference>
<name>A0A165JHC2_EXIGL</name>
<evidence type="ECO:0000256" key="4">
    <source>
        <dbReference type="ARBA" id="ARBA00022989"/>
    </source>
</evidence>
<feature type="transmembrane region" description="Helical" evidence="7">
    <location>
        <begin position="200"/>
        <end position="219"/>
    </location>
</feature>
<feature type="region of interest" description="Disordered" evidence="6">
    <location>
        <begin position="1"/>
        <end position="23"/>
    </location>
</feature>
<protein>
    <recommendedName>
        <fullName evidence="10">GPR1/FUN34/YaaH-class plasma membrane protein</fullName>
    </recommendedName>
</protein>